<dbReference type="PRINTS" id="PR00722">
    <property type="entry name" value="CHYMOTRYPSIN"/>
</dbReference>
<dbReference type="InterPro" id="IPR009003">
    <property type="entry name" value="Peptidase_S1_PA"/>
</dbReference>
<dbReference type="InterPro" id="IPR001254">
    <property type="entry name" value="Trypsin_dom"/>
</dbReference>
<keyword evidence="6" id="KW-1015">Disulfide bond</keyword>
<dbReference type="PANTHER" id="PTHR24264">
    <property type="entry name" value="TRYPSIN-RELATED"/>
    <property type="match status" value="1"/>
</dbReference>
<comment type="subcellular location">
    <subcellularLocation>
        <location evidence="1">Secreted</location>
    </subcellularLocation>
</comment>
<name>A0A3G5BIK4_DOLGE</name>
<evidence type="ECO:0000256" key="7">
    <source>
        <dbReference type="SAM" id="SignalP"/>
    </source>
</evidence>
<evidence type="ECO:0000256" key="1">
    <source>
        <dbReference type="ARBA" id="ARBA00004613"/>
    </source>
</evidence>
<dbReference type="GO" id="GO:0004252">
    <property type="term" value="F:serine-type endopeptidase activity"/>
    <property type="evidence" value="ECO:0007669"/>
    <property type="project" value="InterPro"/>
</dbReference>
<dbReference type="InterPro" id="IPR050127">
    <property type="entry name" value="Serine_Proteases_S1"/>
</dbReference>
<feature type="chain" id="PRO_5018047913" evidence="7">
    <location>
        <begin position="20"/>
        <end position="274"/>
    </location>
</feature>
<keyword evidence="2" id="KW-0964">Secreted</keyword>
<dbReference type="InterPro" id="IPR043504">
    <property type="entry name" value="Peptidase_S1_PA_chymotrypsin"/>
</dbReference>
<dbReference type="SUPFAM" id="SSF50494">
    <property type="entry name" value="Trypsin-like serine proteases"/>
    <property type="match status" value="1"/>
</dbReference>
<keyword evidence="3" id="KW-0645">Protease</keyword>
<reference evidence="9" key="1">
    <citation type="journal article" date="2018" name="Toxins">
        <title>Buzz kill: function and proteomic composition of venom from the giant assassin fly Dolopus genitalis (Diptera: Asilidae).</title>
        <authorList>
            <person name="Walker A.A."/>
            <person name="Dobson J."/>
            <person name="Jin J."/>
            <person name="Robinson S.D."/>
            <person name="Herzig V."/>
            <person name="Vetter I."/>
            <person name="King G.F."/>
            <person name="Fry B.G."/>
        </authorList>
    </citation>
    <scope>NUCLEOTIDE SEQUENCE</scope>
    <source>
        <strain evidence="9">Dg92</strain>
        <tissue evidence="9">Venom/thoracic glands</tissue>
    </source>
</reference>
<feature type="domain" description="Peptidase S1" evidence="8">
    <location>
        <begin position="28"/>
        <end position="265"/>
    </location>
</feature>
<dbReference type="SMART" id="SM00020">
    <property type="entry name" value="Tryp_SPc"/>
    <property type="match status" value="1"/>
</dbReference>
<evidence type="ECO:0000256" key="3">
    <source>
        <dbReference type="ARBA" id="ARBA00022670"/>
    </source>
</evidence>
<dbReference type="GO" id="GO:0006508">
    <property type="term" value="P:proteolysis"/>
    <property type="evidence" value="ECO:0007669"/>
    <property type="project" value="UniProtKB-KW"/>
</dbReference>
<dbReference type="CDD" id="cd00190">
    <property type="entry name" value="Tryp_SPc"/>
    <property type="match status" value="1"/>
</dbReference>
<dbReference type="InterPro" id="IPR018114">
    <property type="entry name" value="TRYPSIN_HIS"/>
</dbReference>
<evidence type="ECO:0000259" key="8">
    <source>
        <dbReference type="PROSITE" id="PS50240"/>
    </source>
</evidence>
<dbReference type="PANTHER" id="PTHR24264:SF65">
    <property type="entry name" value="SRCR DOMAIN-CONTAINING PROTEIN"/>
    <property type="match status" value="1"/>
</dbReference>
<evidence type="ECO:0000256" key="2">
    <source>
        <dbReference type="ARBA" id="ARBA00022525"/>
    </source>
</evidence>
<protein>
    <submittedName>
        <fullName evidence="9">Venom polypeptide</fullName>
    </submittedName>
</protein>
<dbReference type="Gene3D" id="2.40.10.10">
    <property type="entry name" value="Trypsin-like serine proteases"/>
    <property type="match status" value="1"/>
</dbReference>
<accession>A0A3G5BIK4</accession>
<dbReference type="AlphaFoldDB" id="A0A3G5BIK4"/>
<organism evidence="9">
    <name type="scientific">Dolopus genitalis</name>
    <name type="common">Giant Australian assassin fly</name>
    <name type="synonym">Asilus genitalis</name>
    <dbReference type="NCBI Taxonomy" id="2488630"/>
    <lineage>
        <taxon>Eukaryota</taxon>
        <taxon>Metazoa</taxon>
        <taxon>Ecdysozoa</taxon>
        <taxon>Arthropoda</taxon>
        <taxon>Hexapoda</taxon>
        <taxon>Insecta</taxon>
        <taxon>Pterygota</taxon>
        <taxon>Neoptera</taxon>
        <taxon>Endopterygota</taxon>
        <taxon>Diptera</taxon>
        <taxon>Brachycera</taxon>
        <taxon>Muscomorpha</taxon>
        <taxon>Asiloidea</taxon>
        <taxon>Asilidae</taxon>
        <taxon>Asilinae</taxon>
        <taxon>Dolopus</taxon>
    </lineage>
</organism>
<keyword evidence="5" id="KW-0720">Serine protease</keyword>
<feature type="signal peptide" evidence="7">
    <location>
        <begin position="1"/>
        <end position="19"/>
    </location>
</feature>
<dbReference type="GO" id="GO:0005615">
    <property type="term" value="C:extracellular space"/>
    <property type="evidence" value="ECO:0007669"/>
    <property type="project" value="TreeGrafter"/>
</dbReference>
<dbReference type="PROSITE" id="PS50240">
    <property type="entry name" value="TRYPSIN_DOM"/>
    <property type="match status" value="1"/>
</dbReference>
<dbReference type="FunFam" id="2.40.10.10:FF:000068">
    <property type="entry name" value="transmembrane protease serine 2"/>
    <property type="match status" value="1"/>
</dbReference>
<evidence type="ECO:0000256" key="5">
    <source>
        <dbReference type="ARBA" id="ARBA00022825"/>
    </source>
</evidence>
<dbReference type="EMBL" id="MK075210">
    <property type="protein sequence ID" value="AYV99613.1"/>
    <property type="molecule type" value="mRNA"/>
</dbReference>
<keyword evidence="7" id="KW-0732">Signal</keyword>
<proteinExistence type="evidence at transcript level"/>
<dbReference type="PROSITE" id="PS00134">
    <property type="entry name" value="TRYPSIN_HIS"/>
    <property type="match status" value="1"/>
</dbReference>
<evidence type="ECO:0000313" key="9">
    <source>
        <dbReference type="EMBL" id="AYV99613.1"/>
    </source>
</evidence>
<dbReference type="Pfam" id="PF00089">
    <property type="entry name" value="Trypsin"/>
    <property type="match status" value="1"/>
</dbReference>
<dbReference type="InterPro" id="IPR001314">
    <property type="entry name" value="Peptidase_S1A"/>
</dbReference>
<keyword evidence="4" id="KW-0378">Hydrolase</keyword>
<evidence type="ECO:0000256" key="4">
    <source>
        <dbReference type="ARBA" id="ARBA00022801"/>
    </source>
</evidence>
<sequence length="274" mass="30337">MYSEKVIFVLIAVIAIASAFKLKPQFRIANGWNARKADAPYIVSIQLNNPYYPHFCGGSIINENWILTAGHCLKDKVISDIKIHAGRYDLKVSEEGDQLRSIDYYKIHELYAGGPTPNDIALIYTAKPFVWTKFVKPISLPEKDAIPKGIAELFGWGLIYSTGQGKVKFPDVLQTATLPLTSFGECKKYFGSAIDETNVCTESTSKGMTACSSDSGGPLTQKNSKNENVVIGIVSWGKMMCGQPNDKSVYVRVSAFIDWIKETQENFELNGAKE</sequence>
<evidence type="ECO:0000256" key="6">
    <source>
        <dbReference type="ARBA" id="ARBA00023157"/>
    </source>
</evidence>